<organism evidence="1 2">
    <name type="scientific">Undibacterium luofuense</name>
    <dbReference type="NCBI Taxonomy" id="2828733"/>
    <lineage>
        <taxon>Bacteria</taxon>
        <taxon>Pseudomonadati</taxon>
        <taxon>Pseudomonadota</taxon>
        <taxon>Betaproteobacteria</taxon>
        <taxon>Burkholderiales</taxon>
        <taxon>Oxalobacteraceae</taxon>
        <taxon>Undibacterium</taxon>
    </lineage>
</organism>
<dbReference type="Proteomes" id="UP000680067">
    <property type="component" value="Unassembled WGS sequence"/>
</dbReference>
<accession>A0A941DLT8</accession>
<dbReference type="AlphaFoldDB" id="A0A941DLT8"/>
<comment type="caution">
    <text evidence="1">The sequence shown here is derived from an EMBL/GenBank/DDBJ whole genome shotgun (WGS) entry which is preliminary data.</text>
</comment>
<evidence type="ECO:0000313" key="1">
    <source>
        <dbReference type="EMBL" id="MBR7782165.1"/>
    </source>
</evidence>
<keyword evidence="2" id="KW-1185">Reference proteome</keyword>
<sequence length="140" mass="15565">MMNEDFKAVSSLLANLQGEKFDNEFEFLIKIIKKGTLDDEPDLLMSVLAELADHQWNTYELLPNAIRTDLGESIIKVWNRNSLDSTEKLVGIVAKLGLGKALSYLTLAAKEISNSDVRQEIASAVIEFSESVDDPYSGLK</sequence>
<evidence type="ECO:0000313" key="2">
    <source>
        <dbReference type="Proteomes" id="UP000680067"/>
    </source>
</evidence>
<dbReference type="EMBL" id="JAGSPN010000005">
    <property type="protein sequence ID" value="MBR7782165.1"/>
    <property type="molecule type" value="Genomic_DNA"/>
</dbReference>
<reference evidence="1" key="1">
    <citation type="submission" date="2021-04" db="EMBL/GenBank/DDBJ databases">
        <title>novel species isolated from subtropical streams in China.</title>
        <authorList>
            <person name="Lu H."/>
        </authorList>
    </citation>
    <scope>NUCLEOTIDE SEQUENCE</scope>
    <source>
        <strain evidence="1">LFS511W</strain>
    </source>
</reference>
<protein>
    <recommendedName>
        <fullName evidence="3">Immunity protein 30 domain-containing protein</fullName>
    </recommendedName>
</protein>
<proteinExistence type="predicted"/>
<dbReference type="RefSeq" id="WP_212687510.1">
    <property type="nucleotide sequence ID" value="NZ_JAGSPN010000005.1"/>
</dbReference>
<evidence type="ECO:0008006" key="3">
    <source>
        <dbReference type="Google" id="ProtNLM"/>
    </source>
</evidence>
<gene>
    <name evidence="1" type="ORF">KDM89_08435</name>
</gene>
<name>A0A941DLT8_9BURK</name>